<dbReference type="EMBL" id="AHOR02000081">
    <property type="protein sequence ID" value="EMF79491.1"/>
    <property type="molecule type" value="Genomic_DNA"/>
</dbReference>
<proteinExistence type="predicted"/>
<evidence type="ECO:0000313" key="2">
    <source>
        <dbReference type="Proteomes" id="UP000011770"/>
    </source>
</evidence>
<name>M3GRE8_9LEPT</name>
<comment type="caution">
    <text evidence="1">The sequence shown here is derived from an EMBL/GenBank/DDBJ whole genome shotgun (WGS) entry which is preliminary data.</text>
</comment>
<organism evidence="1 2">
    <name type="scientific">Leptospira weilii serovar Topaz str. LT2116</name>
    <dbReference type="NCBI Taxonomy" id="1088540"/>
    <lineage>
        <taxon>Bacteria</taxon>
        <taxon>Pseudomonadati</taxon>
        <taxon>Spirochaetota</taxon>
        <taxon>Spirochaetia</taxon>
        <taxon>Leptospirales</taxon>
        <taxon>Leptospiraceae</taxon>
        <taxon>Leptospira</taxon>
    </lineage>
</organism>
<sequence>MSVQSLSQNFDKNIITNFSQNEGVPTFLSFGASSKFFKTGTDKKSSMSFFRSGMELSNVFK</sequence>
<dbReference type="Proteomes" id="UP000011770">
    <property type="component" value="Unassembled WGS sequence"/>
</dbReference>
<reference evidence="1 2" key="1">
    <citation type="submission" date="2013-01" db="EMBL/GenBank/DDBJ databases">
        <authorList>
            <person name="Harkins D.M."/>
            <person name="Durkin A.S."/>
            <person name="Brinkac L.M."/>
            <person name="Haft D.H."/>
            <person name="Selengut J.D."/>
            <person name="Sanka R."/>
            <person name="DePew J."/>
            <person name="Purushe J."/>
            <person name="Tulsiani S.M."/>
            <person name="Graham G.C."/>
            <person name="Burns M.-A."/>
            <person name="Dohnt M.F."/>
            <person name="Smythe L.D."/>
            <person name="McKay D.B."/>
            <person name="Craig S.B."/>
            <person name="Vinetz J.M."/>
            <person name="Sutton G.G."/>
            <person name="Nierman W.C."/>
            <person name="Fouts D.E."/>
        </authorList>
    </citation>
    <scope>NUCLEOTIDE SEQUENCE [LARGE SCALE GENOMIC DNA]</scope>
    <source>
        <strain evidence="1 2">LT2116</strain>
    </source>
</reference>
<evidence type="ECO:0000313" key="1">
    <source>
        <dbReference type="EMBL" id="EMF79491.1"/>
    </source>
</evidence>
<gene>
    <name evidence="1" type="ORF">LEP1GSC188_0686</name>
</gene>
<protein>
    <submittedName>
        <fullName evidence="1">Uncharacterized protein</fullName>
    </submittedName>
</protein>
<dbReference type="AlphaFoldDB" id="M3GRE8"/>
<accession>M3GRE8</accession>